<dbReference type="Gene3D" id="2.40.10.10">
    <property type="entry name" value="Trypsin-like serine proteases"/>
    <property type="match status" value="1"/>
</dbReference>
<dbReference type="InterPro" id="IPR043504">
    <property type="entry name" value="Peptidase_S1_PA_chymotrypsin"/>
</dbReference>
<evidence type="ECO:0000313" key="3">
    <source>
        <dbReference type="Proteomes" id="UP001244341"/>
    </source>
</evidence>
<evidence type="ECO:0000313" key="2">
    <source>
        <dbReference type="EMBL" id="WIA10928.1"/>
    </source>
</evidence>
<feature type="domain" description="Kazal-like" evidence="1">
    <location>
        <begin position="119"/>
        <end position="166"/>
    </location>
</feature>
<protein>
    <recommendedName>
        <fullName evidence="1">Kazal-like domain-containing protein</fullName>
    </recommendedName>
</protein>
<accession>A0ABY8TRB4</accession>
<organism evidence="2 3">
    <name type="scientific">Tetradesmus obliquus</name>
    <name type="common">Green alga</name>
    <name type="synonym">Acutodesmus obliquus</name>
    <dbReference type="NCBI Taxonomy" id="3088"/>
    <lineage>
        <taxon>Eukaryota</taxon>
        <taxon>Viridiplantae</taxon>
        <taxon>Chlorophyta</taxon>
        <taxon>core chlorophytes</taxon>
        <taxon>Chlorophyceae</taxon>
        <taxon>CS clade</taxon>
        <taxon>Sphaeropleales</taxon>
        <taxon>Scenedesmaceae</taxon>
        <taxon>Tetradesmus</taxon>
    </lineage>
</organism>
<dbReference type="InterPro" id="IPR009003">
    <property type="entry name" value="Peptidase_S1_PA"/>
</dbReference>
<dbReference type="InterPro" id="IPR002350">
    <property type="entry name" value="Kazal_dom"/>
</dbReference>
<dbReference type="Pfam" id="PF00089">
    <property type="entry name" value="Trypsin"/>
    <property type="match status" value="1"/>
</dbReference>
<dbReference type="Pfam" id="PF07648">
    <property type="entry name" value="Kazal_2"/>
    <property type="match status" value="1"/>
</dbReference>
<evidence type="ECO:0000259" key="1">
    <source>
        <dbReference type="PROSITE" id="PS51465"/>
    </source>
</evidence>
<keyword evidence="3" id="KW-1185">Reference proteome</keyword>
<dbReference type="Gene3D" id="3.30.60.30">
    <property type="match status" value="1"/>
</dbReference>
<gene>
    <name evidence="2" type="ORF">OEZ85_011093</name>
</gene>
<dbReference type="SUPFAM" id="SSF100895">
    <property type="entry name" value="Kazal-type serine protease inhibitors"/>
    <property type="match status" value="1"/>
</dbReference>
<dbReference type="PROSITE" id="PS51465">
    <property type="entry name" value="KAZAL_2"/>
    <property type="match status" value="1"/>
</dbReference>
<dbReference type="Proteomes" id="UP001244341">
    <property type="component" value="Chromosome 2b"/>
</dbReference>
<sequence length="348" mass="35426">MGTIINAGCRSAGWRIQPQDVYGEYSPYLQPKDWECVLPSRHLPCKSLKYPGKSGITMWQSLGTIPCSAERDFLTNTYSTKGAGLAIASECDVCVDCGTECGETLAGPALGDEVCCFGAKQTQACSSCAGIAASPVCGVDGNTYGNACLAQCNGGAGVKSSGPCAGAPNDLDLFKAPTKDSASDIAALNTAGLVVLGAAKVGGDPNTAGGYATGLSVSSTASQRVALTAAMFQARYVAAGSASAGPLLAALPADKVSKVFRAFKALAKNAPAPDPAGPQRGPQQQQQKMMYPFTAMGLIVKATGAQPYKGFCTGFLVTNSSVLTAAHCVHDLKTGATPIQQSSGSCPR</sequence>
<dbReference type="SMART" id="SM00280">
    <property type="entry name" value="KAZAL"/>
    <property type="match status" value="1"/>
</dbReference>
<reference evidence="2 3" key="1">
    <citation type="submission" date="2023-05" db="EMBL/GenBank/DDBJ databases">
        <title>A 100% complete, gapless, phased diploid assembly of the Scenedesmus obliquus UTEX 3031 genome.</title>
        <authorList>
            <person name="Biondi T.C."/>
            <person name="Hanschen E.R."/>
            <person name="Kwon T."/>
            <person name="Eng W."/>
            <person name="Kruse C.P.S."/>
            <person name="Koehler S.I."/>
            <person name="Kunde Y."/>
            <person name="Gleasner C.D."/>
            <person name="You Mak K.T."/>
            <person name="Polle J."/>
            <person name="Hovde B.T."/>
            <person name="Starkenburg S.R."/>
        </authorList>
    </citation>
    <scope>NUCLEOTIDE SEQUENCE [LARGE SCALE GENOMIC DNA]</scope>
    <source>
        <strain evidence="2 3">DOE0152z</strain>
    </source>
</reference>
<proteinExistence type="predicted"/>
<dbReference type="InterPro" id="IPR036058">
    <property type="entry name" value="Kazal_dom_sf"/>
</dbReference>
<dbReference type="CDD" id="cd00104">
    <property type="entry name" value="KAZAL_FS"/>
    <property type="match status" value="1"/>
</dbReference>
<name>A0ABY8TRB4_TETOB</name>
<dbReference type="InterPro" id="IPR001254">
    <property type="entry name" value="Trypsin_dom"/>
</dbReference>
<dbReference type="EMBL" id="CP126209">
    <property type="protein sequence ID" value="WIA10928.1"/>
    <property type="molecule type" value="Genomic_DNA"/>
</dbReference>
<dbReference type="SUPFAM" id="SSF50494">
    <property type="entry name" value="Trypsin-like serine proteases"/>
    <property type="match status" value="1"/>
</dbReference>